<dbReference type="GO" id="GO:0003723">
    <property type="term" value="F:RNA binding"/>
    <property type="evidence" value="ECO:0007669"/>
    <property type="project" value="UniProtKB-KW"/>
</dbReference>
<evidence type="ECO:0000259" key="3">
    <source>
        <dbReference type="Pfam" id="PF13087"/>
    </source>
</evidence>
<proteinExistence type="predicted"/>
<sequence length="1644" mass="184103">MSPVILRANPQPEDESWRFTAVVPPARRPGHGKHVSFSPDAIKLDVILFPFNRILSGDDPSKFILASFEGLRFPDNPPSVAREYMMRLFKSGFYLNGAQYRFYGHSNSQLRSRSCFLRQADTDDELDARIYSFGEFERIMNAAKRAKRIGLLFSKAELDWVLDPVWTKDIDDITHNGENFSDGCGLMSKRFAMQLSRHKHIVYHGRPYTPCVFQIRYRGYKGVLMLHPNMPAEHHVHFRASQRKFAATQDNTFSMVDYSTPYAFGRLNNDIIVLLASLGITSETLLAKQDEYHRWLTSAVTDWEVAFNFLCSLGNYTLAERLLLEGIDDPRVREQIKKCQTSELAAFKKKDTDKFRSRMVMLKSRLLFGVCDPYGVLREGEIFVRVSVPRRGASTLTNVDVLVVRNPCLHPGDCLKLRAVDHPKLSHLVDCVVFASRGRRAAPSMSSGGDLDGDKFLVVWDPDLVPKKVAESYTYPAPKERVVNHITREDLARHFASYNTMTLARIVSLHSKWVRCSPKGAMSDECQDLNALHSFAVDGAPVKIPDRLKSPPEPKEPYIIDLQQAAAKKFFDEFMRLDPDALAASTLPPDDAREVLIKFLSAEKVAMSEYEVVMMAAAFARRNGIEIRPHLGHIDFGALTAAEKHALSVQLNLSPERDPYLWNSLIRSEILKPRDIAHRDLGGALRLQRLYVSTQQGRAAFFEYLREATQQYKRRLLILKTDDRFSMGVFLRGEIPWDEEPEINENVLVCPFMPVTSELSSTYWRGTKGYRLHCSENILQLYDQHRGNTFIFLTRPPEKSGSDIVASIALQKISGRVQKQCGRIYRTPVVSMEIHVVSNRDRVAHQAFDLRFEQVPTEEFLKRFDGTPHPFVPNSAQDIEWEGDTMGAELFTVTKERAAALLAELTTDRLCHYLRLSILHRAESQIFYVFEALLEKPECPSEEVVDCIEQYPSLAYCVLKRHFPDGPARLPEDIAHLGPSLVRGIVRSANQLGIASLAALERLALEVEFLDLATYLDLLWWVALSVRAPTVMQELLLVLHESRNSIRSASLAMEHAHKFALGVAFDRAEEAADACPCDDAGRPKRQRTAPIRATLVPPKAVQKQEDDTVNVEDTVRLKHVVAHIRVDAQSAIRIHSHVRLRLASPVEGPNIEAGGIMADAIVTRATRGELYLEVKHPLPPEYARVDWYIYNAGSIATSRAMMDAVTKLALDQSEACAFASIITGSAPVADMDTGARSENADGETTRNAAALNDSQRAAVLAAHPNTLALIWGPPAVDNVLERFLAENASSHLLSQDQILRVATDGSKVNKSLQKYTLDARIGGSITDDPKLVKKAEKRAREARIVFTTCSGAGLGVLRNMDFDTVLIDEASQISEPVALIPLVKGCGRAVLVGDHVQLRPTVRPMGKALEFDKSLFERLYTGPLFANMTRTMLDVQYRFSKEMAQFPSEEFYEGRLQTGTPRTDEIASRLGESEFPWPHCDGRLFPVVFVPCASEEDFGRASKGNSGQVELVKHMLGLLLTPRDEREETDALVQGVSVAVLTPYSRQAQSLKQELPQKAGAVVSTIDGFQGREADVCILSTVRANIEGDIGFVEDARRLNVAWTRPKLGLIIIGSRSTLTANSALWKRALVACKEVGIQLPEIQ</sequence>
<dbReference type="InterPro" id="IPR041679">
    <property type="entry name" value="DNA2/NAM7-like_C"/>
</dbReference>
<dbReference type="Pfam" id="PF13087">
    <property type="entry name" value="AAA_12"/>
    <property type="match status" value="1"/>
</dbReference>
<dbReference type="InterPro" id="IPR041677">
    <property type="entry name" value="DNA2/NAM7_AAA_11"/>
</dbReference>
<dbReference type="Gene3D" id="3.40.50.300">
    <property type="entry name" value="P-loop containing nucleotide triphosphate hydrolases"/>
    <property type="match status" value="2"/>
</dbReference>
<dbReference type="Proteomes" id="UP000015241">
    <property type="component" value="Unassembled WGS sequence"/>
</dbReference>
<dbReference type="GO" id="GO:0004386">
    <property type="term" value="F:helicase activity"/>
    <property type="evidence" value="ECO:0007669"/>
    <property type="project" value="InterPro"/>
</dbReference>
<keyword evidence="5" id="KW-1185">Reference proteome</keyword>
<dbReference type="Pfam" id="PF13086">
    <property type="entry name" value="AAA_11"/>
    <property type="match status" value="1"/>
</dbReference>
<feature type="domain" description="DNA2/NAM7 helicase helicase" evidence="2">
    <location>
        <begin position="1336"/>
        <end position="1402"/>
    </location>
</feature>
<dbReference type="GO" id="GO:0030422">
    <property type="term" value="P:siRNA processing"/>
    <property type="evidence" value="ECO:0007669"/>
    <property type="project" value="TreeGrafter"/>
</dbReference>
<reference evidence="4 5" key="1">
    <citation type="journal article" date="2012" name="Science">
        <title>The Paleozoic origin of enzymatic lignin decomposition reconstructed from 31 fungal genomes.</title>
        <authorList>
            <person name="Floudas D."/>
            <person name="Binder M."/>
            <person name="Riley R."/>
            <person name="Barry K."/>
            <person name="Blanchette R.A."/>
            <person name="Henrissat B."/>
            <person name="Martinez A.T."/>
            <person name="Otillar R."/>
            <person name="Spatafora J.W."/>
            <person name="Yadav J.S."/>
            <person name="Aerts A."/>
            <person name="Benoit I."/>
            <person name="Boyd A."/>
            <person name="Carlson A."/>
            <person name="Copeland A."/>
            <person name="Coutinho P.M."/>
            <person name="de Vries R.P."/>
            <person name="Ferreira P."/>
            <person name="Findley K."/>
            <person name="Foster B."/>
            <person name="Gaskell J."/>
            <person name="Glotzer D."/>
            <person name="Gorecki P."/>
            <person name="Heitman J."/>
            <person name="Hesse C."/>
            <person name="Hori C."/>
            <person name="Igarashi K."/>
            <person name="Jurgens J.A."/>
            <person name="Kallen N."/>
            <person name="Kersten P."/>
            <person name="Kohler A."/>
            <person name="Kuees U."/>
            <person name="Kumar T.K.A."/>
            <person name="Kuo A."/>
            <person name="LaButti K."/>
            <person name="Larrondo L.F."/>
            <person name="Lindquist E."/>
            <person name="Ling A."/>
            <person name="Lombard V."/>
            <person name="Lucas S."/>
            <person name="Lundell T."/>
            <person name="Martin R."/>
            <person name="McLaughlin D.J."/>
            <person name="Morgenstern I."/>
            <person name="Morin E."/>
            <person name="Murat C."/>
            <person name="Nagy L.G."/>
            <person name="Nolan M."/>
            <person name="Ohm R.A."/>
            <person name="Patyshakuliyeva A."/>
            <person name="Rokas A."/>
            <person name="Ruiz-Duenas F.J."/>
            <person name="Sabat G."/>
            <person name="Salamov A."/>
            <person name="Samejima M."/>
            <person name="Schmutz J."/>
            <person name="Slot J.C."/>
            <person name="St John F."/>
            <person name="Stenlid J."/>
            <person name="Sun H."/>
            <person name="Sun S."/>
            <person name="Syed K."/>
            <person name="Tsang A."/>
            <person name="Wiebenga A."/>
            <person name="Young D."/>
            <person name="Pisabarro A."/>
            <person name="Eastwood D.C."/>
            <person name="Martin F."/>
            <person name="Cullen D."/>
            <person name="Grigoriev I.V."/>
            <person name="Hibbett D.S."/>
        </authorList>
    </citation>
    <scope>NUCLEOTIDE SEQUENCE</scope>
    <source>
        <strain evidence="5">FP-58527</strain>
    </source>
</reference>
<dbReference type="SUPFAM" id="SSF52540">
    <property type="entry name" value="P-loop containing nucleoside triphosphate hydrolases"/>
    <property type="match status" value="1"/>
</dbReference>
<dbReference type="PANTHER" id="PTHR23079:SF55">
    <property type="entry name" value="RNA-DIRECTED RNA POLYMERASE"/>
    <property type="match status" value="1"/>
</dbReference>
<dbReference type="CDD" id="cd18808">
    <property type="entry name" value="SF1_C_Upf1"/>
    <property type="match status" value="1"/>
</dbReference>
<dbReference type="InterPro" id="IPR007855">
    <property type="entry name" value="RDRP"/>
</dbReference>
<evidence type="ECO:0000259" key="1">
    <source>
        <dbReference type="Pfam" id="PF05183"/>
    </source>
</evidence>
<feature type="domain" description="DNA2/NAM7 helicase-like C-terminal" evidence="3">
    <location>
        <begin position="1412"/>
        <end position="1616"/>
    </location>
</feature>
<evidence type="ECO:0000313" key="5">
    <source>
        <dbReference type="Proteomes" id="UP000015241"/>
    </source>
</evidence>
<dbReference type="GO" id="GO:0031380">
    <property type="term" value="C:nuclear RNA-directed RNA polymerase complex"/>
    <property type="evidence" value="ECO:0007669"/>
    <property type="project" value="TreeGrafter"/>
</dbReference>
<dbReference type="EMBL" id="KE504200">
    <property type="protein sequence ID" value="EPS95791.1"/>
    <property type="molecule type" value="Genomic_DNA"/>
</dbReference>
<dbReference type="STRING" id="743788.S8DR95"/>
<dbReference type="OrthoDB" id="6513042at2759"/>
<organism evidence="4 5">
    <name type="scientific">Fomitopsis schrenkii</name>
    <name type="common">Brown rot fungus</name>
    <dbReference type="NCBI Taxonomy" id="2126942"/>
    <lineage>
        <taxon>Eukaryota</taxon>
        <taxon>Fungi</taxon>
        <taxon>Dikarya</taxon>
        <taxon>Basidiomycota</taxon>
        <taxon>Agaricomycotina</taxon>
        <taxon>Agaricomycetes</taxon>
        <taxon>Polyporales</taxon>
        <taxon>Fomitopsis</taxon>
    </lineage>
</organism>
<dbReference type="HOGENOM" id="CLU_002184_0_0_1"/>
<dbReference type="InParanoid" id="S8DR95"/>
<dbReference type="GO" id="GO:0003968">
    <property type="term" value="F:RNA-directed RNA polymerase activity"/>
    <property type="evidence" value="ECO:0007669"/>
    <property type="project" value="UniProtKB-KW"/>
</dbReference>
<dbReference type="PANTHER" id="PTHR23079">
    <property type="entry name" value="RNA-DEPENDENT RNA POLYMERASE"/>
    <property type="match status" value="1"/>
</dbReference>
<dbReference type="InterPro" id="IPR057596">
    <property type="entry name" value="RDRP_core"/>
</dbReference>
<dbReference type="eggNOG" id="KOG1802">
    <property type="taxonomic scope" value="Eukaryota"/>
</dbReference>
<dbReference type="InterPro" id="IPR027417">
    <property type="entry name" value="P-loop_NTPase"/>
</dbReference>
<name>S8DR95_FOMSC</name>
<evidence type="ECO:0000313" key="4">
    <source>
        <dbReference type="EMBL" id="EPS95791.1"/>
    </source>
</evidence>
<accession>S8DR95</accession>
<dbReference type="eggNOG" id="KOG0988">
    <property type="taxonomic scope" value="Eukaryota"/>
</dbReference>
<protein>
    <submittedName>
        <fullName evidence="4">Uncharacterized protein</fullName>
    </submittedName>
</protein>
<dbReference type="Pfam" id="PF05183">
    <property type="entry name" value="RdRP"/>
    <property type="match status" value="1"/>
</dbReference>
<gene>
    <name evidence="4" type="ORF">FOMPIDRAFT_1168244</name>
</gene>
<dbReference type="InterPro" id="IPR047187">
    <property type="entry name" value="SF1_C_Upf1"/>
</dbReference>
<feature type="domain" description="RDRP core" evidence="1">
    <location>
        <begin position="82"/>
        <end position="548"/>
    </location>
</feature>
<evidence type="ECO:0000259" key="2">
    <source>
        <dbReference type="Pfam" id="PF13086"/>
    </source>
</evidence>